<evidence type="ECO:0000313" key="11">
    <source>
        <dbReference type="EMBL" id="ADI18523.1"/>
    </source>
</evidence>
<dbReference type="GO" id="GO:0006508">
    <property type="term" value="P:proteolysis"/>
    <property type="evidence" value="ECO:0007669"/>
    <property type="project" value="UniProtKB-KW"/>
</dbReference>
<evidence type="ECO:0000259" key="9">
    <source>
        <dbReference type="Pfam" id="PF01551"/>
    </source>
</evidence>
<dbReference type="Pfam" id="PF19425">
    <property type="entry name" value="Csd3_N2"/>
    <property type="match status" value="1"/>
</dbReference>
<keyword evidence="8" id="KW-0472">Membrane</keyword>
<keyword evidence="5" id="KW-0378">Hydrolase</keyword>
<dbReference type="Gene3D" id="2.70.70.10">
    <property type="entry name" value="Glucose Permease (Domain IIA)"/>
    <property type="match status" value="1"/>
</dbReference>
<dbReference type="GO" id="GO:0004222">
    <property type="term" value="F:metalloendopeptidase activity"/>
    <property type="evidence" value="ECO:0007669"/>
    <property type="project" value="TreeGrafter"/>
</dbReference>
<dbReference type="InterPro" id="IPR016047">
    <property type="entry name" value="M23ase_b-sheet_dom"/>
</dbReference>
<feature type="domain" description="Csd3-like second N-terminal" evidence="10">
    <location>
        <begin position="190"/>
        <end position="304"/>
    </location>
</feature>
<dbReference type="InterPro" id="IPR050570">
    <property type="entry name" value="Cell_wall_metabolism_enzyme"/>
</dbReference>
<dbReference type="AlphaFoldDB" id="E0XVT2"/>
<keyword evidence="4" id="KW-0479">Metal-binding</keyword>
<keyword evidence="7" id="KW-0482">Metalloprotease</keyword>
<dbReference type="SUPFAM" id="SSF51261">
    <property type="entry name" value="Duplicated hybrid motif"/>
    <property type="match status" value="1"/>
</dbReference>
<feature type="domain" description="M23ase beta-sheet core" evidence="9">
    <location>
        <begin position="317"/>
        <end position="413"/>
    </location>
</feature>
<evidence type="ECO:0000259" key="10">
    <source>
        <dbReference type="Pfam" id="PF19425"/>
    </source>
</evidence>
<evidence type="ECO:0000256" key="3">
    <source>
        <dbReference type="ARBA" id="ARBA00022670"/>
    </source>
</evidence>
<evidence type="ECO:0000256" key="7">
    <source>
        <dbReference type="ARBA" id="ARBA00023049"/>
    </source>
</evidence>
<dbReference type="PANTHER" id="PTHR21666">
    <property type="entry name" value="PEPTIDASE-RELATED"/>
    <property type="match status" value="1"/>
</dbReference>
<keyword evidence="8" id="KW-1133">Transmembrane helix</keyword>
<reference evidence="11" key="1">
    <citation type="journal article" date="2011" name="Environ. Microbiol.">
        <title>Time-series analyses of Monterey Bay coastal microbial picoplankton using a 'genome proxy' microarray.</title>
        <authorList>
            <person name="Rich V.I."/>
            <person name="Pham V.D."/>
            <person name="Eppley J."/>
            <person name="Shi Y."/>
            <person name="DeLong E.F."/>
        </authorList>
    </citation>
    <scope>NUCLEOTIDE SEQUENCE</scope>
</reference>
<comment type="subcellular location">
    <subcellularLocation>
        <location evidence="2">Cell envelope</location>
    </subcellularLocation>
</comment>
<organism evidence="11">
    <name type="scientific">uncultured gamma proteobacterium HF4000_19M20</name>
    <dbReference type="NCBI Taxonomy" id="710987"/>
    <lineage>
        <taxon>Bacteria</taxon>
        <taxon>Pseudomonadati</taxon>
        <taxon>Pseudomonadota</taxon>
        <taxon>Gammaproteobacteria</taxon>
        <taxon>environmental samples</taxon>
    </lineage>
</organism>
<dbReference type="MEROPS" id="M23.009"/>
<feature type="transmembrane region" description="Helical" evidence="8">
    <location>
        <begin position="21"/>
        <end position="40"/>
    </location>
</feature>
<accession>E0XVT2</accession>
<dbReference type="InterPro" id="IPR011055">
    <property type="entry name" value="Dup_hybrid_motif"/>
</dbReference>
<keyword evidence="3" id="KW-0645">Protease</keyword>
<evidence type="ECO:0000256" key="1">
    <source>
        <dbReference type="ARBA" id="ARBA00001947"/>
    </source>
</evidence>
<dbReference type="Pfam" id="PF01551">
    <property type="entry name" value="Peptidase_M23"/>
    <property type="match status" value="1"/>
</dbReference>
<sequence length="451" mass="51514">MLGQIFKQLKLIFTNFPKKHFYYLVVGISLLSSIALLSKIELQSSQQKKELSSEIAIEDLVPTIQNIDEPSFNQTKATDVKRNDTLFSILKRLGVKDYSIYNLMYSPNSRLLTQIKVGKRIEVEINSLNEIESLKYIEDFKSGVVAKKVENFKCIKNFGSGVTDKKAECNYLVENYELKTEEFKVFKRVKITNSLYADGLKEGLPDSVIMDLVYIFGWDIDFVHDIRRGDSYSLIYEEIFVDGEKKLNGDILIAEFINRNRKNVAIRFKLSEGNSEYFSADGRNVKKAFLRSPVKFSYISDGYNLKRLHPVLHQIRAHTGVDYAATKGSPVRATGDGTIVYADKKGGYGNLVEIKHTEDYSTRYAHLDKFHSKIKIGKKVKQSDTIGYVGRTGTATGDHLHYEFRVNGKHTNPLTVRFPNAKPINTSDKENYELHAKEILSDLKNYQNLSF</sequence>
<dbReference type="PANTHER" id="PTHR21666:SF288">
    <property type="entry name" value="CELL DIVISION PROTEIN YTFB"/>
    <property type="match status" value="1"/>
</dbReference>
<evidence type="ECO:0000256" key="4">
    <source>
        <dbReference type="ARBA" id="ARBA00022723"/>
    </source>
</evidence>
<keyword evidence="8" id="KW-0812">Transmembrane</keyword>
<dbReference type="InterPro" id="IPR045834">
    <property type="entry name" value="Csd3_N2"/>
</dbReference>
<keyword evidence="6" id="KW-0862">Zinc</keyword>
<dbReference type="Gene3D" id="3.10.450.350">
    <property type="match status" value="2"/>
</dbReference>
<proteinExistence type="predicted"/>
<evidence type="ECO:0000256" key="2">
    <source>
        <dbReference type="ARBA" id="ARBA00004196"/>
    </source>
</evidence>
<evidence type="ECO:0000256" key="8">
    <source>
        <dbReference type="SAM" id="Phobius"/>
    </source>
</evidence>
<name>E0XVT2_9GAMM</name>
<evidence type="ECO:0000256" key="5">
    <source>
        <dbReference type="ARBA" id="ARBA00022801"/>
    </source>
</evidence>
<comment type="cofactor">
    <cofactor evidence="1">
        <name>Zn(2+)</name>
        <dbReference type="ChEBI" id="CHEBI:29105"/>
    </cofactor>
</comment>
<protein>
    <submittedName>
        <fullName evidence="11">Membrane proteins related to metalloendopeptidases</fullName>
    </submittedName>
</protein>
<evidence type="ECO:0000256" key="6">
    <source>
        <dbReference type="ARBA" id="ARBA00022833"/>
    </source>
</evidence>
<dbReference type="GO" id="GO:0046872">
    <property type="term" value="F:metal ion binding"/>
    <property type="evidence" value="ECO:0007669"/>
    <property type="project" value="UniProtKB-KW"/>
</dbReference>
<dbReference type="GO" id="GO:0030313">
    <property type="term" value="C:cell envelope"/>
    <property type="evidence" value="ECO:0007669"/>
    <property type="project" value="UniProtKB-SubCell"/>
</dbReference>
<dbReference type="EMBL" id="GU474891">
    <property type="protein sequence ID" value="ADI18523.1"/>
    <property type="molecule type" value="Genomic_DNA"/>
</dbReference>
<dbReference type="CDD" id="cd12797">
    <property type="entry name" value="M23_peptidase"/>
    <property type="match status" value="1"/>
</dbReference>